<sequence>MCPNFVTLNSRPPRPLPENLRRSKSRVIPQLTLKFLSSDCTLLRTKSRLQSDCSISNKIQPQFLTMIRTPTLLLEARLMLIVPPILLPRHHRLAVSPPPSPTVVVASVKRRKFGLRRDEEDTLRRRALTEAIEMVEEDTGDWNSLCQ</sequence>
<protein>
    <submittedName>
        <fullName evidence="1">Uncharacterized protein</fullName>
    </submittedName>
</protein>
<accession>A0ABD1SP84</accession>
<name>A0ABD1SP84_9LAMI</name>
<dbReference type="AlphaFoldDB" id="A0ABD1SP84"/>
<evidence type="ECO:0000313" key="1">
    <source>
        <dbReference type="EMBL" id="KAL2501548.1"/>
    </source>
</evidence>
<keyword evidence="2" id="KW-1185">Reference proteome</keyword>
<dbReference type="EMBL" id="JBFOLJ010000010">
    <property type="protein sequence ID" value="KAL2501548.1"/>
    <property type="molecule type" value="Genomic_DNA"/>
</dbReference>
<organism evidence="1 2">
    <name type="scientific">Forsythia ovata</name>
    <dbReference type="NCBI Taxonomy" id="205694"/>
    <lineage>
        <taxon>Eukaryota</taxon>
        <taxon>Viridiplantae</taxon>
        <taxon>Streptophyta</taxon>
        <taxon>Embryophyta</taxon>
        <taxon>Tracheophyta</taxon>
        <taxon>Spermatophyta</taxon>
        <taxon>Magnoliopsida</taxon>
        <taxon>eudicotyledons</taxon>
        <taxon>Gunneridae</taxon>
        <taxon>Pentapetalae</taxon>
        <taxon>asterids</taxon>
        <taxon>lamiids</taxon>
        <taxon>Lamiales</taxon>
        <taxon>Oleaceae</taxon>
        <taxon>Forsythieae</taxon>
        <taxon>Forsythia</taxon>
    </lineage>
</organism>
<gene>
    <name evidence="1" type="ORF">Fot_35396</name>
</gene>
<proteinExistence type="predicted"/>
<evidence type="ECO:0000313" key="2">
    <source>
        <dbReference type="Proteomes" id="UP001604277"/>
    </source>
</evidence>
<dbReference type="Proteomes" id="UP001604277">
    <property type="component" value="Unassembled WGS sequence"/>
</dbReference>
<reference evidence="2" key="1">
    <citation type="submission" date="2024-07" db="EMBL/GenBank/DDBJ databases">
        <title>Two chromosome-level genome assemblies of Korean endemic species Abeliophyllum distichum and Forsythia ovata (Oleaceae).</title>
        <authorList>
            <person name="Jang H."/>
        </authorList>
    </citation>
    <scope>NUCLEOTIDE SEQUENCE [LARGE SCALE GENOMIC DNA]</scope>
</reference>
<comment type="caution">
    <text evidence="1">The sequence shown here is derived from an EMBL/GenBank/DDBJ whole genome shotgun (WGS) entry which is preliminary data.</text>
</comment>